<dbReference type="Proteomes" id="UP001186944">
    <property type="component" value="Unassembled WGS sequence"/>
</dbReference>
<feature type="compositionally biased region" description="Acidic residues" evidence="1">
    <location>
        <begin position="28"/>
        <end position="40"/>
    </location>
</feature>
<comment type="caution">
    <text evidence="2">The sequence shown here is derived from an EMBL/GenBank/DDBJ whole genome shotgun (WGS) entry which is preliminary data.</text>
</comment>
<feature type="region of interest" description="Disordered" evidence="1">
    <location>
        <begin position="15"/>
        <end position="40"/>
    </location>
</feature>
<name>A0AA88YN87_PINIB</name>
<keyword evidence="3" id="KW-1185">Reference proteome</keyword>
<dbReference type="EMBL" id="VSWD01000006">
    <property type="protein sequence ID" value="KAK3100315.1"/>
    <property type="molecule type" value="Genomic_DNA"/>
</dbReference>
<gene>
    <name evidence="2" type="ORF">FSP39_018070</name>
</gene>
<protein>
    <submittedName>
        <fullName evidence="2">Uncharacterized protein</fullName>
    </submittedName>
</protein>
<dbReference type="AlphaFoldDB" id="A0AA88YN87"/>
<evidence type="ECO:0000313" key="2">
    <source>
        <dbReference type="EMBL" id="KAK3100315.1"/>
    </source>
</evidence>
<accession>A0AA88YN87</accession>
<proteinExistence type="predicted"/>
<sequence length="88" mass="9875">MSTYYYKYGYRNCNNGSSDKANLQSSEPNDDGNDRDDAADEGIPFICATFGYKHNGTLGEAAERRGRNAELLSFITNRNKELTFKHAP</sequence>
<reference evidence="2" key="1">
    <citation type="submission" date="2019-08" db="EMBL/GenBank/DDBJ databases">
        <title>The improved chromosome-level genome for the pearl oyster Pinctada fucata martensii using PacBio sequencing and Hi-C.</title>
        <authorList>
            <person name="Zheng Z."/>
        </authorList>
    </citation>
    <scope>NUCLEOTIDE SEQUENCE</scope>
    <source>
        <strain evidence="2">ZZ-2019</strain>
        <tissue evidence="2">Adductor muscle</tissue>
    </source>
</reference>
<evidence type="ECO:0000313" key="3">
    <source>
        <dbReference type="Proteomes" id="UP001186944"/>
    </source>
</evidence>
<evidence type="ECO:0000256" key="1">
    <source>
        <dbReference type="SAM" id="MobiDB-lite"/>
    </source>
</evidence>
<feature type="compositionally biased region" description="Polar residues" evidence="1">
    <location>
        <begin position="15"/>
        <end position="27"/>
    </location>
</feature>
<organism evidence="2 3">
    <name type="scientific">Pinctada imbricata</name>
    <name type="common">Atlantic pearl-oyster</name>
    <name type="synonym">Pinctada martensii</name>
    <dbReference type="NCBI Taxonomy" id="66713"/>
    <lineage>
        <taxon>Eukaryota</taxon>
        <taxon>Metazoa</taxon>
        <taxon>Spiralia</taxon>
        <taxon>Lophotrochozoa</taxon>
        <taxon>Mollusca</taxon>
        <taxon>Bivalvia</taxon>
        <taxon>Autobranchia</taxon>
        <taxon>Pteriomorphia</taxon>
        <taxon>Pterioida</taxon>
        <taxon>Pterioidea</taxon>
        <taxon>Pteriidae</taxon>
        <taxon>Pinctada</taxon>
    </lineage>
</organism>